<dbReference type="STRING" id="905079.L1J1E6"/>
<dbReference type="InterPro" id="IPR012389">
    <property type="entry name" value="Cyclin_P/U"/>
</dbReference>
<organism evidence="3">
    <name type="scientific">Guillardia theta (strain CCMP2712)</name>
    <name type="common">Cryptophyte</name>
    <dbReference type="NCBI Taxonomy" id="905079"/>
    <lineage>
        <taxon>Eukaryota</taxon>
        <taxon>Cryptophyceae</taxon>
        <taxon>Pyrenomonadales</taxon>
        <taxon>Geminigeraceae</taxon>
        <taxon>Guillardia</taxon>
    </lineage>
</organism>
<reference evidence="4" key="3">
    <citation type="submission" date="2015-06" db="UniProtKB">
        <authorList>
            <consortium name="EnsemblProtists"/>
        </authorList>
    </citation>
    <scope>IDENTIFICATION</scope>
</reference>
<evidence type="ECO:0000313" key="3">
    <source>
        <dbReference type="EMBL" id="EKX41964.1"/>
    </source>
</evidence>
<dbReference type="Gene3D" id="1.10.472.10">
    <property type="entry name" value="Cyclin-like"/>
    <property type="match status" value="1"/>
</dbReference>
<dbReference type="InterPro" id="IPR036915">
    <property type="entry name" value="Cyclin-like_sf"/>
</dbReference>
<dbReference type="Pfam" id="PF08613">
    <property type="entry name" value="Cyclin"/>
    <property type="match status" value="1"/>
</dbReference>
<dbReference type="InterPro" id="IPR013922">
    <property type="entry name" value="Cyclin_PHO80-like"/>
</dbReference>
<dbReference type="eggNOG" id="KOG1674">
    <property type="taxonomic scope" value="Eukaryota"/>
</dbReference>
<proteinExistence type="inferred from homology"/>
<reference evidence="5" key="2">
    <citation type="submission" date="2012-11" db="EMBL/GenBank/DDBJ databases">
        <authorList>
            <person name="Kuo A."/>
            <person name="Curtis B.A."/>
            <person name="Tanifuji G."/>
            <person name="Burki F."/>
            <person name="Gruber A."/>
            <person name="Irimia M."/>
            <person name="Maruyama S."/>
            <person name="Arias M.C."/>
            <person name="Ball S.G."/>
            <person name="Gile G.H."/>
            <person name="Hirakawa Y."/>
            <person name="Hopkins J.F."/>
            <person name="Rensing S.A."/>
            <person name="Schmutz J."/>
            <person name="Symeonidi A."/>
            <person name="Elias M."/>
            <person name="Eveleigh R.J."/>
            <person name="Herman E.K."/>
            <person name="Klute M.J."/>
            <person name="Nakayama T."/>
            <person name="Obornik M."/>
            <person name="Reyes-Prieto A."/>
            <person name="Armbrust E.V."/>
            <person name="Aves S.J."/>
            <person name="Beiko R.G."/>
            <person name="Coutinho P."/>
            <person name="Dacks J.B."/>
            <person name="Durnford D.G."/>
            <person name="Fast N.M."/>
            <person name="Green B.R."/>
            <person name="Grisdale C."/>
            <person name="Hempe F."/>
            <person name="Henrissat B."/>
            <person name="Hoppner M.P."/>
            <person name="Ishida K.-I."/>
            <person name="Kim E."/>
            <person name="Koreny L."/>
            <person name="Kroth P.G."/>
            <person name="Liu Y."/>
            <person name="Malik S.-B."/>
            <person name="Maier U.G."/>
            <person name="McRose D."/>
            <person name="Mock T."/>
            <person name="Neilson J.A."/>
            <person name="Onodera N.T."/>
            <person name="Poole A.M."/>
            <person name="Pritham E.J."/>
            <person name="Richards T.A."/>
            <person name="Rocap G."/>
            <person name="Roy S.W."/>
            <person name="Sarai C."/>
            <person name="Schaack S."/>
            <person name="Shirato S."/>
            <person name="Slamovits C.H."/>
            <person name="Spencer D.F."/>
            <person name="Suzuki S."/>
            <person name="Worden A.Z."/>
            <person name="Zauner S."/>
            <person name="Barry K."/>
            <person name="Bell C."/>
            <person name="Bharti A.K."/>
            <person name="Crow J.A."/>
            <person name="Grimwood J."/>
            <person name="Kramer R."/>
            <person name="Lindquist E."/>
            <person name="Lucas S."/>
            <person name="Salamov A."/>
            <person name="McFadden G.I."/>
            <person name="Lane C.E."/>
            <person name="Keeling P.J."/>
            <person name="Gray M.W."/>
            <person name="Grigoriev I.V."/>
            <person name="Archibald J.M."/>
        </authorList>
    </citation>
    <scope>NUCLEOTIDE SEQUENCE</scope>
    <source>
        <strain evidence="5">CCMP2712</strain>
    </source>
</reference>
<accession>L1J1E6</accession>
<evidence type="ECO:0000313" key="5">
    <source>
        <dbReference type="Proteomes" id="UP000011087"/>
    </source>
</evidence>
<dbReference type="EMBL" id="JH993020">
    <property type="protein sequence ID" value="EKX41964.1"/>
    <property type="molecule type" value="Genomic_DNA"/>
</dbReference>
<evidence type="ECO:0000256" key="1">
    <source>
        <dbReference type="ARBA" id="ARBA00023127"/>
    </source>
</evidence>
<dbReference type="AlphaFoldDB" id="L1J1E6"/>
<dbReference type="GeneID" id="17298501"/>
<sequence length="195" mass="21857">MRFKEAMIADAAEAERLIDAVGKLLDHTVKLNESKGRKSSLKSFEGGTVTISISQYIKRILKYGGCSPCCVFVALMFLQRLKDRHGDGVCLTPSNFQRLFLVAMMTSAKFLDDFYYSNASWAEIGSLKLKELNKLELDFLFLMEFDLHIHRFEYDKFVASLGLESQEGTGKSEDEASVVCKVPSYCDVTSAVSAF</sequence>
<dbReference type="GO" id="GO:0051301">
    <property type="term" value="P:cell division"/>
    <property type="evidence" value="ECO:0007669"/>
    <property type="project" value="UniProtKB-UniRule"/>
</dbReference>
<dbReference type="EnsemblProtists" id="EKX41964">
    <property type="protein sequence ID" value="EKX41964"/>
    <property type="gene ID" value="GUITHDRAFT_153713"/>
</dbReference>
<dbReference type="PANTHER" id="PTHR15615:SF108">
    <property type="entry name" value="PROTEIN CNPPD1"/>
    <property type="match status" value="1"/>
</dbReference>
<keyword evidence="5" id="KW-1185">Reference proteome</keyword>
<dbReference type="PaxDb" id="55529-EKX41964"/>
<dbReference type="OMA" id="NEMNIHR"/>
<name>L1J1E6_GUITC</name>
<evidence type="ECO:0000313" key="4">
    <source>
        <dbReference type="EnsemblProtists" id="EKX41964"/>
    </source>
</evidence>
<dbReference type="HOGENOM" id="CLU_057371_2_0_1"/>
<dbReference type="Proteomes" id="UP000011087">
    <property type="component" value="Unassembled WGS sequence"/>
</dbReference>
<comment type="similarity">
    <text evidence="2">Belongs to the cyclin family.</text>
</comment>
<dbReference type="CDD" id="cd20558">
    <property type="entry name" value="CYCLIN_ScPCL7-like"/>
    <property type="match status" value="1"/>
</dbReference>
<keyword evidence="1 2" id="KW-0195">Cyclin</keyword>
<dbReference type="PIRSF" id="PIRSF027110">
    <property type="entry name" value="PREG"/>
    <property type="match status" value="1"/>
</dbReference>
<dbReference type="RefSeq" id="XP_005828944.1">
    <property type="nucleotide sequence ID" value="XM_005828887.1"/>
</dbReference>
<reference evidence="3 5" key="1">
    <citation type="journal article" date="2012" name="Nature">
        <title>Algal genomes reveal evolutionary mosaicism and the fate of nucleomorphs.</title>
        <authorList>
            <consortium name="DOE Joint Genome Institute"/>
            <person name="Curtis B.A."/>
            <person name="Tanifuji G."/>
            <person name="Burki F."/>
            <person name="Gruber A."/>
            <person name="Irimia M."/>
            <person name="Maruyama S."/>
            <person name="Arias M.C."/>
            <person name="Ball S.G."/>
            <person name="Gile G.H."/>
            <person name="Hirakawa Y."/>
            <person name="Hopkins J.F."/>
            <person name="Kuo A."/>
            <person name="Rensing S.A."/>
            <person name="Schmutz J."/>
            <person name="Symeonidi A."/>
            <person name="Elias M."/>
            <person name="Eveleigh R.J."/>
            <person name="Herman E.K."/>
            <person name="Klute M.J."/>
            <person name="Nakayama T."/>
            <person name="Obornik M."/>
            <person name="Reyes-Prieto A."/>
            <person name="Armbrust E.V."/>
            <person name="Aves S.J."/>
            <person name="Beiko R.G."/>
            <person name="Coutinho P."/>
            <person name="Dacks J.B."/>
            <person name="Durnford D.G."/>
            <person name="Fast N.M."/>
            <person name="Green B.R."/>
            <person name="Grisdale C.J."/>
            <person name="Hempel F."/>
            <person name="Henrissat B."/>
            <person name="Hoppner M.P."/>
            <person name="Ishida K."/>
            <person name="Kim E."/>
            <person name="Koreny L."/>
            <person name="Kroth P.G."/>
            <person name="Liu Y."/>
            <person name="Malik S.B."/>
            <person name="Maier U.G."/>
            <person name="McRose D."/>
            <person name="Mock T."/>
            <person name="Neilson J.A."/>
            <person name="Onodera N.T."/>
            <person name="Poole A.M."/>
            <person name="Pritham E.J."/>
            <person name="Richards T.A."/>
            <person name="Rocap G."/>
            <person name="Roy S.W."/>
            <person name="Sarai C."/>
            <person name="Schaack S."/>
            <person name="Shirato S."/>
            <person name="Slamovits C.H."/>
            <person name="Spencer D.F."/>
            <person name="Suzuki S."/>
            <person name="Worden A.Z."/>
            <person name="Zauner S."/>
            <person name="Barry K."/>
            <person name="Bell C."/>
            <person name="Bharti A.K."/>
            <person name="Crow J.A."/>
            <person name="Grimwood J."/>
            <person name="Kramer R."/>
            <person name="Lindquist E."/>
            <person name="Lucas S."/>
            <person name="Salamov A."/>
            <person name="McFadden G.I."/>
            <person name="Lane C.E."/>
            <person name="Keeling P.J."/>
            <person name="Gray M.W."/>
            <person name="Grigoriev I.V."/>
            <person name="Archibald J.M."/>
        </authorList>
    </citation>
    <scope>NUCLEOTIDE SEQUENCE</scope>
    <source>
        <strain evidence="3 5">CCMP2712</strain>
    </source>
</reference>
<dbReference type="GO" id="GO:0019901">
    <property type="term" value="F:protein kinase binding"/>
    <property type="evidence" value="ECO:0007669"/>
    <property type="project" value="UniProtKB-UniRule"/>
</dbReference>
<dbReference type="OrthoDB" id="244495at2759"/>
<dbReference type="PANTHER" id="PTHR15615">
    <property type="match status" value="1"/>
</dbReference>
<protein>
    <recommendedName>
        <fullName evidence="2">Cyclin</fullName>
    </recommendedName>
</protein>
<dbReference type="KEGG" id="gtt:GUITHDRAFT_153713"/>
<dbReference type="SUPFAM" id="SSF47954">
    <property type="entry name" value="Cyclin-like"/>
    <property type="match status" value="1"/>
</dbReference>
<gene>
    <name evidence="3" type="ORF">GUITHDRAFT_153713</name>
</gene>
<evidence type="ECO:0000256" key="2">
    <source>
        <dbReference type="PIRNR" id="PIRNR027110"/>
    </source>
</evidence>